<name>A0ACB8BSC6_9AGAM</name>
<protein>
    <submittedName>
        <fullName evidence="1">Uncharacterized protein</fullName>
    </submittedName>
</protein>
<sequence length="373" mass="40723">MPMSLKTGIVFLRAPPPTPATATFPRDGSSVFSESSSRTRSDDSGSILIYETESPTPDVVAFQVTEMAASDVSDSIIHGSSWVSGSFEFGTTESAPQTTEDGDEYLVQSNDGTSDAESTSSSQQGTPVFTLDFHQMVVDGVRVFRTQGSGPLIEFLLHSGVEDYQSAVPVALVTQAIIKDIIKSSQTEGKSLERALRAAAMEMFRQHWKLDGDWTAVSSTTHQPSYLTLRGINIAGFVGSLFDARISTAEDVSLCLSLLVEGTPHFDRLCAMHALLIQANDKLCKNRNKHSVLRFREAITVKDALSGRYMWAPSEHAFGLLQDILGTIDGWMATQTMKRERYKVNSMTHVPPKRAVGPRLRNTVLGAPEVSLE</sequence>
<organism evidence="1 2">
    <name type="scientific">Leucogyrophana mollusca</name>
    <dbReference type="NCBI Taxonomy" id="85980"/>
    <lineage>
        <taxon>Eukaryota</taxon>
        <taxon>Fungi</taxon>
        <taxon>Dikarya</taxon>
        <taxon>Basidiomycota</taxon>
        <taxon>Agaricomycotina</taxon>
        <taxon>Agaricomycetes</taxon>
        <taxon>Agaricomycetidae</taxon>
        <taxon>Boletales</taxon>
        <taxon>Boletales incertae sedis</taxon>
        <taxon>Leucogyrophana</taxon>
    </lineage>
</organism>
<accession>A0ACB8BSC6</accession>
<dbReference type="Proteomes" id="UP000790709">
    <property type="component" value="Unassembled WGS sequence"/>
</dbReference>
<evidence type="ECO:0000313" key="2">
    <source>
        <dbReference type="Proteomes" id="UP000790709"/>
    </source>
</evidence>
<comment type="caution">
    <text evidence="1">The sequence shown here is derived from an EMBL/GenBank/DDBJ whole genome shotgun (WGS) entry which is preliminary data.</text>
</comment>
<keyword evidence="2" id="KW-1185">Reference proteome</keyword>
<evidence type="ECO:0000313" key="1">
    <source>
        <dbReference type="EMBL" id="KAH7928870.1"/>
    </source>
</evidence>
<proteinExistence type="predicted"/>
<gene>
    <name evidence="1" type="ORF">BV22DRAFT_1126227</name>
</gene>
<reference evidence="1" key="1">
    <citation type="journal article" date="2021" name="New Phytol.">
        <title>Evolutionary innovations through gain and loss of genes in the ectomycorrhizal Boletales.</title>
        <authorList>
            <person name="Wu G."/>
            <person name="Miyauchi S."/>
            <person name="Morin E."/>
            <person name="Kuo A."/>
            <person name="Drula E."/>
            <person name="Varga T."/>
            <person name="Kohler A."/>
            <person name="Feng B."/>
            <person name="Cao Y."/>
            <person name="Lipzen A."/>
            <person name="Daum C."/>
            <person name="Hundley H."/>
            <person name="Pangilinan J."/>
            <person name="Johnson J."/>
            <person name="Barry K."/>
            <person name="LaButti K."/>
            <person name="Ng V."/>
            <person name="Ahrendt S."/>
            <person name="Min B."/>
            <person name="Choi I.G."/>
            <person name="Park H."/>
            <person name="Plett J.M."/>
            <person name="Magnuson J."/>
            <person name="Spatafora J.W."/>
            <person name="Nagy L.G."/>
            <person name="Henrissat B."/>
            <person name="Grigoriev I.V."/>
            <person name="Yang Z.L."/>
            <person name="Xu J."/>
            <person name="Martin F.M."/>
        </authorList>
    </citation>
    <scope>NUCLEOTIDE SEQUENCE</scope>
    <source>
        <strain evidence="1">KUC20120723A-06</strain>
    </source>
</reference>
<dbReference type="EMBL" id="MU266348">
    <property type="protein sequence ID" value="KAH7928870.1"/>
    <property type="molecule type" value="Genomic_DNA"/>
</dbReference>